<dbReference type="PANTHER" id="PTHR44591">
    <property type="entry name" value="STRESS RESPONSE REGULATOR PROTEIN 1"/>
    <property type="match status" value="1"/>
</dbReference>
<dbReference type="Pfam" id="PF00072">
    <property type="entry name" value="Response_reg"/>
    <property type="match status" value="1"/>
</dbReference>
<dbReference type="InterPro" id="IPR011006">
    <property type="entry name" value="CheY-like_superfamily"/>
</dbReference>
<dbReference type="AlphaFoldDB" id="A0A2H0TGM9"/>
<comment type="caution">
    <text evidence="4">The sequence shown here is derived from an EMBL/GenBank/DDBJ whole genome shotgun (WGS) entry which is preliminary data.</text>
</comment>
<dbReference type="SUPFAM" id="SSF52172">
    <property type="entry name" value="CheY-like"/>
    <property type="match status" value="1"/>
</dbReference>
<evidence type="ECO:0000313" key="4">
    <source>
        <dbReference type="EMBL" id="PIR70697.1"/>
    </source>
</evidence>
<dbReference type="EMBL" id="PFCN01000002">
    <property type="protein sequence ID" value="PIR70697.1"/>
    <property type="molecule type" value="Genomic_DNA"/>
</dbReference>
<organism evidence="4 5">
    <name type="scientific">Candidatus Niyogibacteria bacterium CG10_big_fil_rev_8_21_14_0_10_42_19</name>
    <dbReference type="NCBI Taxonomy" id="1974725"/>
    <lineage>
        <taxon>Bacteria</taxon>
        <taxon>Candidatus Niyogiibacteriota</taxon>
    </lineage>
</organism>
<sequence>MSDNTAIGGKNNILVVEDDKFLRDLLVNRLIREGFNVVNVISGAEALENISTLKPDLIMLDLVLPGMDGYEVLKILKENPNTAGIPVMILSNLGQKDEIDKAINMGAASFLIKANFTPSEIVSKVKNILGKDSSG</sequence>
<dbReference type="SMART" id="SM00448">
    <property type="entry name" value="REC"/>
    <property type="match status" value="1"/>
</dbReference>
<protein>
    <submittedName>
        <fullName evidence="4">Response regulator</fullName>
    </submittedName>
</protein>
<reference evidence="5" key="1">
    <citation type="submission" date="2017-09" db="EMBL/GenBank/DDBJ databases">
        <title>Depth-based differentiation of microbial function through sediment-hosted aquifers and enrichment of novel symbionts in the deep terrestrial subsurface.</title>
        <authorList>
            <person name="Probst A.J."/>
            <person name="Ladd B."/>
            <person name="Jarett J.K."/>
            <person name="Geller-Mcgrath D.E."/>
            <person name="Sieber C.M.K."/>
            <person name="Emerson J.B."/>
            <person name="Anantharaman K."/>
            <person name="Thomas B.C."/>
            <person name="Malmstrom R."/>
            <person name="Stieglmeier M."/>
            <person name="Klingl A."/>
            <person name="Woyke T."/>
            <person name="Ryan C.M."/>
            <person name="Banfield J.F."/>
        </authorList>
    </citation>
    <scope>NUCLEOTIDE SEQUENCE [LARGE SCALE GENOMIC DNA]</scope>
</reference>
<dbReference type="Proteomes" id="UP000229383">
    <property type="component" value="Unassembled WGS sequence"/>
</dbReference>
<evidence type="ECO:0000256" key="1">
    <source>
        <dbReference type="ARBA" id="ARBA00022553"/>
    </source>
</evidence>
<proteinExistence type="predicted"/>
<gene>
    <name evidence="4" type="ORF">COU46_00140</name>
</gene>
<name>A0A2H0TGM9_9BACT</name>
<feature type="modified residue" description="4-aspartylphosphate" evidence="2">
    <location>
        <position position="61"/>
    </location>
</feature>
<dbReference type="PANTHER" id="PTHR44591:SF3">
    <property type="entry name" value="RESPONSE REGULATORY DOMAIN-CONTAINING PROTEIN"/>
    <property type="match status" value="1"/>
</dbReference>
<dbReference type="InterPro" id="IPR050595">
    <property type="entry name" value="Bact_response_regulator"/>
</dbReference>
<dbReference type="PROSITE" id="PS50110">
    <property type="entry name" value="RESPONSE_REGULATORY"/>
    <property type="match status" value="1"/>
</dbReference>
<accession>A0A2H0TGM9</accession>
<evidence type="ECO:0000313" key="5">
    <source>
        <dbReference type="Proteomes" id="UP000229383"/>
    </source>
</evidence>
<evidence type="ECO:0000256" key="2">
    <source>
        <dbReference type="PROSITE-ProRule" id="PRU00169"/>
    </source>
</evidence>
<dbReference type="Gene3D" id="3.40.50.2300">
    <property type="match status" value="1"/>
</dbReference>
<keyword evidence="1 2" id="KW-0597">Phosphoprotein</keyword>
<dbReference type="InterPro" id="IPR001789">
    <property type="entry name" value="Sig_transdc_resp-reg_receiver"/>
</dbReference>
<dbReference type="GO" id="GO:0000160">
    <property type="term" value="P:phosphorelay signal transduction system"/>
    <property type="evidence" value="ECO:0007669"/>
    <property type="project" value="InterPro"/>
</dbReference>
<evidence type="ECO:0000259" key="3">
    <source>
        <dbReference type="PROSITE" id="PS50110"/>
    </source>
</evidence>
<feature type="domain" description="Response regulatory" evidence="3">
    <location>
        <begin position="12"/>
        <end position="129"/>
    </location>
</feature>